<dbReference type="Proteomes" id="UP001139011">
    <property type="component" value="Unassembled WGS sequence"/>
</dbReference>
<proteinExistence type="predicted"/>
<dbReference type="PANTHER" id="PTHR21666">
    <property type="entry name" value="PEPTIDASE-RELATED"/>
    <property type="match status" value="1"/>
</dbReference>
<keyword evidence="3" id="KW-1185">Reference proteome</keyword>
<accession>A0A9X2BEG9</accession>
<protein>
    <submittedName>
        <fullName evidence="2">M23 family metallopeptidase</fullName>
    </submittedName>
</protein>
<dbReference type="CDD" id="cd12797">
    <property type="entry name" value="M23_peptidase"/>
    <property type="match status" value="1"/>
</dbReference>
<dbReference type="RefSeq" id="WP_248254220.1">
    <property type="nucleotide sequence ID" value="NZ_JAIWJX010000002.1"/>
</dbReference>
<dbReference type="GO" id="GO:0004222">
    <property type="term" value="F:metalloendopeptidase activity"/>
    <property type="evidence" value="ECO:0007669"/>
    <property type="project" value="TreeGrafter"/>
</dbReference>
<dbReference type="PANTHER" id="PTHR21666:SF270">
    <property type="entry name" value="MUREIN HYDROLASE ACTIVATOR ENVC"/>
    <property type="match status" value="1"/>
</dbReference>
<dbReference type="InterPro" id="IPR016047">
    <property type="entry name" value="M23ase_b-sheet_dom"/>
</dbReference>
<dbReference type="Pfam" id="PF01551">
    <property type="entry name" value="Peptidase_M23"/>
    <property type="match status" value="1"/>
</dbReference>
<name>A0A9X2BEG9_9BACL</name>
<feature type="domain" description="M23ase beta-sheet core" evidence="1">
    <location>
        <begin position="58"/>
        <end position="148"/>
    </location>
</feature>
<organism evidence="2 3">
    <name type="scientific">Fictibacillus marinisediminis</name>
    <dbReference type="NCBI Taxonomy" id="2878389"/>
    <lineage>
        <taxon>Bacteria</taxon>
        <taxon>Bacillati</taxon>
        <taxon>Bacillota</taxon>
        <taxon>Bacilli</taxon>
        <taxon>Bacillales</taxon>
        <taxon>Fictibacillaceae</taxon>
        <taxon>Fictibacillus</taxon>
    </lineage>
</organism>
<dbReference type="AlphaFoldDB" id="A0A9X2BEG9"/>
<evidence type="ECO:0000259" key="1">
    <source>
        <dbReference type="Pfam" id="PF01551"/>
    </source>
</evidence>
<dbReference type="InterPro" id="IPR050570">
    <property type="entry name" value="Cell_wall_metabolism_enzyme"/>
</dbReference>
<comment type="caution">
    <text evidence="2">The sequence shown here is derived from an EMBL/GenBank/DDBJ whole genome shotgun (WGS) entry which is preliminary data.</text>
</comment>
<dbReference type="Gene3D" id="2.70.70.10">
    <property type="entry name" value="Glucose Permease (Domain IIA)"/>
    <property type="match status" value="1"/>
</dbReference>
<evidence type="ECO:0000313" key="2">
    <source>
        <dbReference type="EMBL" id="MCK6258999.1"/>
    </source>
</evidence>
<gene>
    <name evidence="2" type="ORF">LCY76_20720</name>
</gene>
<dbReference type="SUPFAM" id="SSF51261">
    <property type="entry name" value="Duplicated hybrid motif"/>
    <property type="match status" value="1"/>
</dbReference>
<evidence type="ECO:0000313" key="3">
    <source>
        <dbReference type="Proteomes" id="UP001139011"/>
    </source>
</evidence>
<dbReference type="EMBL" id="JAIWJX010000002">
    <property type="protein sequence ID" value="MCK6258999.1"/>
    <property type="molecule type" value="Genomic_DNA"/>
</dbReference>
<reference evidence="2" key="1">
    <citation type="submission" date="2021-09" db="EMBL/GenBank/DDBJ databases">
        <title>Genome analysis of Fictibacillus sp. KIGAM418 isolated from marine sediment.</title>
        <authorList>
            <person name="Seo M.-J."/>
            <person name="Cho E.-S."/>
            <person name="Hwang C.Y."/>
        </authorList>
    </citation>
    <scope>NUCLEOTIDE SEQUENCE</scope>
    <source>
        <strain evidence="2">KIGAM418</strain>
    </source>
</reference>
<sequence length="275" mass="30440">MRSICIKRKSFILSTVFAFLFSVFFIGIEAQAAAGDNTFIKPAEGTFTSNFGLRNGEYHYGVDMAKSGYVKVVASAPGTVSRSYLSSSYGNVIFIKHTINSVPYETVYAHLNTRNVGVGAAVYQGQVIGSMGNTGTSSGQHLHFEVHQPYWTSAKTYAMNPMNFIPAWEGKYRTGNFLYNVGTDTIYPISYNGDNDIIVKVDSTSTTVGKYKVYLQKTINGVWTSVGQADAPKTGAQTITFTQENSSTALSPYTQYRLLLKNSDTTRVYYKVWYK</sequence>
<dbReference type="InterPro" id="IPR011055">
    <property type="entry name" value="Dup_hybrid_motif"/>
</dbReference>